<gene>
    <name evidence="2" type="ORF">COV55_01260</name>
</gene>
<dbReference type="Proteomes" id="UP000230564">
    <property type="component" value="Unassembled WGS sequence"/>
</dbReference>
<dbReference type="SUPFAM" id="SSF143120">
    <property type="entry name" value="YefM-like"/>
    <property type="match status" value="1"/>
</dbReference>
<evidence type="ECO:0000313" key="3">
    <source>
        <dbReference type="Proteomes" id="UP000230564"/>
    </source>
</evidence>
<sequence>MVNYKKLDQVFDLVSKTNDKVIVVSENHDPYVLMGLKEYEALLKGFAPINDLTEEQLLEKINRDIAIWKSSQNDLEGYDLEDFKVESLKKKEKVEVKDKAPENNLGADKKADVNTATVDEDDKYYIEPLD</sequence>
<evidence type="ECO:0000256" key="1">
    <source>
        <dbReference type="ARBA" id="ARBA00009981"/>
    </source>
</evidence>
<name>A0A2H0NDS1_9BACT</name>
<evidence type="ECO:0008006" key="4">
    <source>
        <dbReference type="Google" id="ProtNLM"/>
    </source>
</evidence>
<organism evidence="2 3">
    <name type="scientific">Candidatus Komeilibacteria bacterium CG11_big_fil_rev_8_21_14_0_20_36_20</name>
    <dbReference type="NCBI Taxonomy" id="1974477"/>
    <lineage>
        <taxon>Bacteria</taxon>
        <taxon>Candidatus Komeiliibacteriota</taxon>
    </lineage>
</organism>
<dbReference type="Gene3D" id="3.40.1620.10">
    <property type="entry name" value="YefM-like domain"/>
    <property type="match status" value="1"/>
</dbReference>
<dbReference type="InterPro" id="IPR036165">
    <property type="entry name" value="YefM-like_sf"/>
</dbReference>
<comment type="caution">
    <text evidence="2">The sequence shown here is derived from an EMBL/GenBank/DDBJ whole genome shotgun (WGS) entry which is preliminary data.</text>
</comment>
<proteinExistence type="inferred from homology"/>
<accession>A0A2H0NDS1</accession>
<comment type="similarity">
    <text evidence="1">Belongs to the phD/YefM antitoxin family.</text>
</comment>
<evidence type="ECO:0000313" key="2">
    <source>
        <dbReference type="EMBL" id="PIR07038.1"/>
    </source>
</evidence>
<reference evidence="2 3" key="1">
    <citation type="submission" date="2017-09" db="EMBL/GenBank/DDBJ databases">
        <title>Depth-based differentiation of microbial function through sediment-hosted aquifers and enrichment of novel symbionts in the deep terrestrial subsurface.</title>
        <authorList>
            <person name="Probst A.J."/>
            <person name="Ladd B."/>
            <person name="Jarett J.K."/>
            <person name="Geller-Mcgrath D.E."/>
            <person name="Sieber C.M."/>
            <person name="Emerson J.B."/>
            <person name="Anantharaman K."/>
            <person name="Thomas B.C."/>
            <person name="Malmstrom R."/>
            <person name="Stieglmeier M."/>
            <person name="Klingl A."/>
            <person name="Woyke T."/>
            <person name="Ryan C.M."/>
            <person name="Banfield J.F."/>
        </authorList>
    </citation>
    <scope>NUCLEOTIDE SEQUENCE [LARGE SCALE GENOMIC DNA]</scope>
    <source>
        <strain evidence="2">CG11_big_fil_rev_8_21_14_0_20_36_20</strain>
    </source>
</reference>
<dbReference type="AlphaFoldDB" id="A0A2H0NDS1"/>
<protein>
    <recommendedName>
        <fullName evidence="4">Antitoxin</fullName>
    </recommendedName>
</protein>
<dbReference type="EMBL" id="PCWQ01000007">
    <property type="protein sequence ID" value="PIR07038.1"/>
    <property type="molecule type" value="Genomic_DNA"/>
</dbReference>